<evidence type="ECO:0000313" key="2">
    <source>
        <dbReference type="Proteomes" id="UP000056109"/>
    </source>
</evidence>
<proteinExistence type="predicted"/>
<dbReference type="Proteomes" id="UP000056109">
    <property type="component" value="Chromosome I"/>
</dbReference>
<dbReference type="AlphaFoldDB" id="A0A0U5EVL3"/>
<dbReference type="KEGG" id="asz:ASN_1142"/>
<keyword evidence="2" id="KW-1185">Reference proteome</keyword>
<sequence length="40" mass="4631">MAGSSPSLKVFLYLCRVFSLSFFRNGRKNRLKWAEVHTAL</sequence>
<name>A0A0U5EVL3_9PROT</name>
<dbReference type="EMBL" id="LN606600">
    <property type="protein sequence ID" value="CEF40519.1"/>
    <property type="molecule type" value="Genomic_DNA"/>
</dbReference>
<organism evidence="1 2">
    <name type="scientific">Acetobacter senegalensis</name>
    <dbReference type="NCBI Taxonomy" id="446692"/>
    <lineage>
        <taxon>Bacteria</taxon>
        <taxon>Pseudomonadati</taxon>
        <taxon>Pseudomonadota</taxon>
        <taxon>Alphaproteobacteria</taxon>
        <taxon>Acetobacterales</taxon>
        <taxon>Acetobacteraceae</taxon>
        <taxon>Acetobacter</taxon>
    </lineage>
</organism>
<reference evidence="2" key="1">
    <citation type="submission" date="2014-09" db="EMBL/GenBank/DDBJ databases">
        <authorList>
            <person name="Illeghems K.G."/>
        </authorList>
    </citation>
    <scope>NUCLEOTIDE SEQUENCE [LARGE SCALE GENOMIC DNA]</scope>
    <source>
        <strain evidence="2">108B</strain>
    </source>
</reference>
<accession>A0A0U5EVL3</accession>
<protein>
    <submittedName>
        <fullName evidence="1">Uncharacterized protein</fullName>
    </submittedName>
</protein>
<gene>
    <name evidence="1" type="ORF">ASN_1142</name>
</gene>
<evidence type="ECO:0000313" key="1">
    <source>
        <dbReference type="EMBL" id="CEF40519.1"/>
    </source>
</evidence>